<evidence type="ECO:0000256" key="5">
    <source>
        <dbReference type="SAM" id="Phobius"/>
    </source>
</evidence>
<dbReference type="AlphaFoldDB" id="A0AAE1G9R8"/>
<keyword evidence="8" id="KW-1185">Reference proteome</keyword>
<name>A0AAE1G9R8_PETCI</name>
<keyword evidence="2 5" id="KW-0812">Transmembrane</keyword>
<dbReference type="GO" id="GO:0006820">
    <property type="term" value="P:monoatomic anion transport"/>
    <property type="evidence" value="ECO:0007669"/>
    <property type="project" value="InterPro"/>
</dbReference>
<evidence type="ECO:0000313" key="7">
    <source>
        <dbReference type="EMBL" id="KAK3887906.1"/>
    </source>
</evidence>
<evidence type="ECO:0000256" key="4">
    <source>
        <dbReference type="ARBA" id="ARBA00023136"/>
    </source>
</evidence>
<dbReference type="PANTHER" id="PTHR11453:SF47">
    <property type="entry name" value="ANION EXCHANGE PROTEIN"/>
    <property type="match status" value="1"/>
</dbReference>
<protein>
    <recommendedName>
        <fullName evidence="6">Bicarbonate transporter-like transmembrane domain-containing protein</fullName>
    </recommendedName>
</protein>
<keyword evidence="3 5" id="KW-1133">Transmembrane helix</keyword>
<dbReference type="InterPro" id="IPR003020">
    <property type="entry name" value="HCO3_transpt_euk"/>
</dbReference>
<evidence type="ECO:0000256" key="1">
    <source>
        <dbReference type="ARBA" id="ARBA00004141"/>
    </source>
</evidence>
<organism evidence="7 8">
    <name type="scientific">Petrolisthes cinctipes</name>
    <name type="common">Flat porcelain crab</name>
    <dbReference type="NCBI Taxonomy" id="88211"/>
    <lineage>
        <taxon>Eukaryota</taxon>
        <taxon>Metazoa</taxon>
        <taxon>Ecdysozoa</taxon>
        <taxon>Arthropoda</taxon>
        <taxon>Crustacea</taxon>
        <taxon>Multicrustacea</taxon>
        <taxon>Malacostraca</taxon>
        <taxon>Eumalacostraca</taxon>
        <taxon>Eucarida</taxon>
        <taxon>Decapoda</taxon>
        <taxon>Pleocyemata</taxon>
        <taxon>Anomura</taxon>
        <taxon>Galatheoidea</taxon>
        <taxon>Porcellanidae</taxon>
        <taxon>Petrolisthes</taxon>
    </lineage>
</organism>
<dbReference type="GO" id="GO:0005452">
    <property type="term" value="F:solute:inorganic anion antiporter activity"/>
    <property type="evidence" value="ECO:0007669"/>
    <property type="project" value="InterPro"/>
</dbReference>
<evidence type="ECO:0000313" key="8">
    <source>
        <dbReference type="Proteomes" id="UP001286313"/>
    </source>
</evidence>
<sequence length="136" mass="15536">MIVETVPSFAKTYELDFLSLRVWIGVWMTVFGLLVAAFEAVAIVKKFTRFTEEIFSTLVCLIFIYESFVKLIAIFQAHPLQSEYDFMPMMGDMNITNTTMDAMDAMDFTTTIAMDMDMTTMTTPAMDINNMTEPID</sequence>
<evidence type="ECO:0000256" key="2">
    <source>
        <dbReference type="ARBA" id="ARBA00022692"/>
    </source>
</evidence>
<dbReference type="Pfam" id="PF00955">
    <property type="entry name" value="HCO3_cotransp"/>
    <property type="match status" value="1"/>
</dbReference>
<evidence type="ECO:0000259" key="6">
    <source>
        <dbReference type="Pfam" id="PF00955"/>
    </source>
</evidence>
<feature type="transmembrane region" description="Helical" evidence="5">
    <location>
        <begin position="54"/>
        <end position="75"/>
    </location>
</feature>
<gene>
    <name evidence="7" type="ORF">Pcinc_007992</name>
</gene>
<keyword evidence="4 5" id="KW-0472">Membrane</keyword>
<reference evidence="7" key="1">
    <citation type="submission" date="2023-10" db="EMBL/GenBank/DDBJ databases">
        <title>Genome assemblies of two species of porcelain crab, Petrolisthes cinctipes and Petrolisthes manimaculis (Anomura: Porcellanidae).</title>
        <authorList>
            <person name="Angst P."/>
        </authorList>
    </citation>
    <scope>NUCLEOTIDE SEQUENCE</scope>
    <source>
        <strain evidence="7">PB745_01</strain>
        <tissue evidence="7">Gill</tissue>
    </source>
</reference>
<feature type="domain" description="Bicarbonate transporter-like transmembrane" evidence="6">
    <location>
        <begin position="6"/>
        <end position="117"/>
    </location>
</feature>
<feature type="transmembrane region" description="Helical" evidence="5">
    <location>
        <begin position="20"/>
        <end position="42"/>
    </location>
</feature>
<dbReference type="InterPro" id="IPR011531">
    <property type="entry name" value="HCO3_transpt-like_TM_dom"/>
</dbReference>
<proteinExistence type="predicted"/>
<dbReference type="GO" id="GO:0015701">
    <property type="term" value="P:bicarbonate transport"/>
    <property type="evidence" value="ECO:0007669"/>
    <property type="project" value="TreeGrafter"/>
</dbReference>
<dbReference type="EMBL" id="JAWQEG010000601">
    <property type="protein sequence ID" value="KAK3887906.1"/>
    <property type="molecule type" value="Genomic_DNA"/>
</dbReference>
<comment type="caution">
    <text evidence="7">The sequence shown here is derived from an EMBL/GenBank/DDBJ whole genome shotgun (WGS) entry which is preliminary data.</text>
</comment>
<dbReference type="PANTHER" id="PTHR11453">
    <property type="entry name" value="ANION EXCHANGE PROTEIN"/>
    <property type="match status" value="1"/>
</dbReference>
<dbReference type="GO" id="GO:0050801">
    <property type="term" value="P:monoatomic ion homeostasis"/>
    <property type="evidence" value="ECO:0007669"/>
    <property type="project" value="TreeGrafter"/>
</dbReference>
<comment type="subcellular location">
    <subcellularLocation>
        <location evidence="1">Membrane</location>
        <topology evidence="1">Multi-pass membrane protein</topology>
    </subcellularLocation>
</comment>
<dbReference type="GO" id="GO:0005886">
    <property type="term" value="C:plasma membrane"/>
    <property type="evidence" value="ECO:0007669"/>
    <property type="project" value="TreeGrafter"/>
</dbReference>
<dbReference type="Proteomes" id="UP001286313">
    <property type="component" value="Unassembled WGS sequence"/>
</dbReference>
<evidence type="ECO:0000256" key="3">
    <source>
        <dbReference type="ARBA" id="ARBA00022989"/>
    </source>
</evidence>
<accession>A0AAE1G9R8</accession>